<name>A0A5P3XKG8_PARBF</name>
<protein>
    <submittedName>
        <fullName evidence="3">Uncharacterized protein</fullName>
    </submittedName>
</protein>
<dbReference type="RefSeq" id="WP_150887678.1">
    <property type="nucleotide sequence ID" value="NZ_CM017269.1"/>
</dbReference>
<sequence>MLKESKFKKKKGRKYKQMIYILSFVFLFFISSRIIFNDPQKNEDTPLRKPVSFDNLTAEIANKTFYTDKNLLQVGLIVKETNSDMPSNIKVNIKEKTKQDEKFKTEIVKVVDEYYVVFVHDLPKKWKSVSLEVINKNGTQSTMNLNSKLYVAHEKSEAKNNFKKQSLSVYESEYINILIEDTQKNIKTNEDLIKNNNKDIDKIKEKISSLKSDLDYETKQEQDVTNQEISEKNSKVDSLNKEIFEKEKEIKELKDRIENLRLKQKKL</sequence>
<keyword evidence="1" id="KW-0175">Coiled coil</keyword>
<geneLocation type="plasmid" evidence="4">
    <name>ppbmmp</name>
</geneLocation>
<feature type="transmembrane region" description="Helical" evidence="2">
    <location>
        <begin position="18"/>
        <end position="36"/>
    </location>
</feature>
<evidence type="ECO:0000313" key="3">
    <source>
        <dbReference type="EMBL" id="QEZ70806.1"/>
    </source>
</evidence>
<evidence type="ECO:0000313" key="4">
    <source>
        <dbReference type="Proteomes" id="UP000326961"/>
    </source>
</evidence>
<reference evidence="3 4" key="1">
    <citation type="submission" date="2018-09" db="EMBL/GenBank/DDBJ databases">
        <title>A clostridial neurotoxin that targets Anopheles mosquitoes.</title>
        <authorList>
            <person name="Contreras E."/>
            <person name="Masuyer G."/>
            <person name="Qureshi N."/>
            <person name="Chawla S."/>
            <person name="Lim H.L."/>
            <person name="Chen J."/>
            <person name="Stenmark P."/>
            <person name="Gill S."/>
        </authorList>
    </citation>
    <scope>NUCLEOTIDE SEQUENCE [LARGE SCALE GENOMIC DNA]</scope>
    <source>
        <strain evidence="3 4">Cbm</strain>
        <plasmid evidence="4">ppbmmp</plasmid>
    </source>
</reference>
<dbReference type="Proteomes" id="UP000326961">
    <property type="component" value="Plasmid pPbmMP"/>
</dbReference>
<gene>
    <name evidence="3" type="ORF">D4A35_17870</name>
</gene>
<evidence type="ECO:0000256" key="1">
    <source>
        <dbReference type="SAM" id="Coils"/>
    </source>
</evidence>
<feature type="coiled-coil region" evidence="1">
    <location>
        <begin position="193"/>
        <end position="263"/>
    </location>
</feature>
<keyword evidence="2" id="KW-0472">Membrane</keyword>
<proteinExistence type="predicted"/>
<keyword evidence="3" id="KW-0614">Plasmid</keyword>
<keyword evidence="2" id="KW-0812">Transmembrane</keyword>
<dbReference type="EMBL" id="CP032455">
    <property type="protein sequence ID" value="QEZ70806.1"/>
    <property type="molecule type" value="Genomic_DNA"/>
</dbReference>
<accession>A0A5P3XKG8</accession>
<keyword evidence="2" id="KW-1133">Transmembrane helix</keyword>
<organism evidence="3 4">
    <name type="scientific">Paraclostridium bifermentans</name>
    <name type="common">Clostridium bifermentans</name>
    <dbReference type="NCBI Taxonomy" id="1490"/>
    <lineage>
        <taxon>Bacteria</taxon>
        <taxon>Bacillati</taxon>
        <taxon>Bacillota</taxon>
        <taxon>Clostridia</taxon>
        <taxon>Peptostreptococcales</taxon>
        <taxon>Peptostreptococcaceae</taxon>
        <taxon>Paraclostridium</taxon>
    </lineage>
</organism>
<evidence type="ECO:0000256" key="2">
    <source>
        <dbReference type="SAM" id="Phobius"/>
    </source>
</evidence>
<dbReference type="AlphaFoldDB" id="A0A5P3XKG8"/>